<proteinExistence type="predicted"/>
<evidence type="ECO:0008006" key="3">
    <source>
        <dbReference type="Google" id="ProtNLM"/>
    </source>
</evidence>
<keyword evidence="2" id="KW-1185">Reference proteome</keyword>
<sequence>MPDRPGAELLGHGRPSPRHRRPTRWWLVGLAAAVALLSAEVLVFALRSEEPEEEPPIDDAAVVEYARLMVVDLLTYSPTDTSRVESALDRLCDDSPDAGSADGLVAQLRNSEAGSEVKESSIGQIVARTPAGDLVVSFRVITRVGTFGRPAEKTNHDLVTVRPEPAMCVYRLELAG</sequence>
<comment type="caution">
    <text evidence="1">The sequence shown here is derived from an EMBL/GenBank/DDBJ whole genome shotgun (WGS) entry which is preliminary data.</text>
</comment>
<reference evidence="1 2" key="1">
    <citation type="submission" date="2023-08" db="EMBL/GenBank/DDBJ databases">
        <title>Bioegradation of LLDPE and BLDPE plastic by marine bacteria from coast plastic debris.</title>
        <authorList>
            <person name="Rong Z."/>
        </authorList>
    </citation>
    <scope>NUCLEOTIDE SEQUENCE [LARGE SCALE GENOMIC DNA]</scope>
    <source>
        <strain evidence="1 2">Z-2</strain>
    </source>
</reference>
<evidence type="ECO:0000313" key="2">
    <source>
        <dbReference type="Proteomes" id="UP001265083"/>
    </source>
</evidence>
<dbReference type="Proteomes" id="UP001265083">
    <property type="component" value="Unassembled WGS sequence"/>
</dbReference>
<organism evidence="1 2">
    <name type="scientific">Gordonia westfalica</name>
    <dbReference type="NCBI Taxonomy" id="158898"/>
    <lineage>
        <taxon>Bacteria</taxon>
        <taxon>Bacillati</taxon>
        <taxon>Actinomycetota</taxon>
        <taxon>Actinomycetes</taxon>
        <taxon>Mycobacteriales</taxon>
        <taxon>Gordoniaceae</taxon>
        <taxon>Gordonia</taxon>
    </lineage>
</organism>
<dbReference type="RefSeq" id="WP_310951389.1">
    <property type="nucleotide sequence ID" value="NZ_JAVLUS010000014.1"/>
</dbReference>
<evidence type="ECO:0000313" key="1">
    <source>
        <dbReference type="EMBL" id="MDS1115413.1"/>
    </source>
</evidence>
<gene>
    <name evidence="1" type="ORF">RD149_16780</name>
</gene>
<accession>A0ABU2GVB2</accession>
<protein>
    <recommendedName>
        <fullName evidence="3">Mce-associated membrane protein</fullName>
    </recommendedName>
</protein>
<dbReference type="EMBL" id="JAVLUS010000014">
    <property type="protein sequence ID" value="MDS1115413.1"/>
    <property type="molecule type" value="Genomic_DNA"/>
</dbReference>
<name>A0ABU2GVB2_9ACTN</name>